<dbReference type="Proteomes" id="UP000239209">
    <property type="component" value="Unassembled WGS sequence"/>
</dbReference>
<sequence>MDLIVGDLLDLVRARPAGEPVWTSLRRGFDVFGVPYHPEYAAPILRLVFGTPVLLAGYLRKLQEAQETVIALLVQRAEAAGTPYAPGDPAPRALTAAAFGCLVAAHHSWLESGAEGPFEAAIDRAMDAVRPPA</sequence>
<dbReference type="RefSeq" id="WP_158277704.1">
    <property type="nucleotide sequence ID" value="NZ_PVZG01000002.1"/>
</dbReference>
<comment type="caution">
    <text evidence="2">The sequence shown here is derived from an EMBL/GenBank/DDBJ whole genome shotgun (WGS) entry which is preliminary data.</text>
</comment>
<reference evidence="2 3" key="1">
    <citation type="submission" date="2018-03" db="EMBL/GenBank/DDBJ databases">
        <title>Genomic Encyclopedia of Archaeal and Bacterial Type Strains, Phase II (KMG-II): from individual species to whole genera.</title>
        <authorList>
            <person name="Goeker M."/>
        </authorList>
    </citation>
    <scope>NUCLEOTIDE SEQUENCE [LARGE SCALE GENOMIC DNA]</scope>
    <source>
        <strain evidence="2 3">DSM 45348</strain>
    </source>
</reference>
<dbReference type="InterPro" id="IPR041347">
    <property type="entry name" value="MftR_C"/>
</dbReference>
<dbReference type="AlphaFoldDB" id="A0A2T0SEP1"/>
<proteinExistence type="predicted"/>
<name>A0A2T0SEP1_9ACTN</name>
<organism evidence="2 3">
    <name type="scientific">Pseudosporangium ferrugineum</name>
    <dbReference type="NCBI Taxonomy" id="439699"/>
    <lineage>
        <taxon>Bacteria</taxon>
        <taxon>Bacillati</taxon>
        <taxon>Actinomycetota</taxon>
        <taxon>Actinomycetes</taxon>
        <taxon>Micromonosporales</taxon>
        <taxon>Micromonosporaceae</taxon>
        <taxon>Pseudosporangium</taxon>
    </lineage>
</organism>
<dbReference type="OrthoDB" id="956698at2"/>
<accession>A0A2T0SEP1</accession>
<keyword evidence="3" id="KW-1185">Reference proteome</keyword>
<evidence type="ECO:0000313" key="3">
    <source>
        <dbReference type="Proteomes" id="UP000239209"/>
    </source>
</evidence>
<gene>
    <name evidence="2" type="ORF">CLV70_10299</name>
</gene>
<dbReference type="EMBL" id="PVZG01000002">
    <property type="protein sequence ID" value="PRY31888.1"/>
    <property type="molecule type" value="Genomic_DNA"/>
</dbReference>
<evidence type="ECO:0000313" key="2">
    <source>
        <dbReference type="EMBL" id="PRY31888.1"/>
    </source>
</evidence>
<dbReference type="Pfam" id="PF17754">
    <property type="entry name" value="TetR_C_14"/>
    <property type="match status" value="1"/>
</dbReference>
<evidence type="ECO:0000259" key="1">
    <source>
        <dbReference type="Pfam" id="PF17754"/>
    </source>
</evidence>
<dbReference type="Gene3D" id="1.10.357.10">
    <property type="entry name" value="Tetracycline Repressor, domain 2"/>
    <property type="match status" value="1"/>
</dbReference>
<protein>
    <recommendedName>
        <fullName evidence="1">MftR C-terminal domain-containing protein</fullName>
    </recommendedName>
</protein>
<feature type="domain" description="MftR C-terminal" evidence="1">
    <location>
        <begin position="45"/>
        <end position="130"/>
    </location>
</feature>